<dbReference type="OrthoDB" id="321127at2759"/>
<feature type="region of interest" description="Disordered" evidence="1">
    <location>
        <begin position="1"/>
        <end position="29"/>
    </location>
</feature>
<dbReference type="EMBL" id="RRYP01016811">
    <property type="protein sequence ID" value="TNV74592.1"/>
    <property type="molecule type" value="Genomic_DNA"/>
</dbReference>
<protein>
    <submittedName>
        <fullName evidence="2">Uncharacterized protein</fullName>
    </submittedName>
</protein>
<gene>
    <name evidence="2" type="ORF">FGO68_gene11201</name>
</gene>
<accession>A0A8J8NGJ0</accession>
<keyword evidence="3" id="KW-1185">Reference proteome</keyword>
<name>A0A8J8NGJ0_HALGN</name>
<proteinExistence type="predicted"/>
<evidence type="ECO:0000256" key="1">
    <source>
        <dbReference type="SAM" id="MobiDB-lite"/>
    </source>
</evidence>
<sequence length="842" mass="97918">METPLPHYPQQSPHSPPPTSAGVRTANQQPSEVAQSQHNISFLHLPEEEKFDKTAWNLLKVVRKLIAESFDSVQQEFGRKIHEEGALIQIKVDEKMVEVNQQCNYIQKRLDPLLQLMNVSVPGKSLPDSIVQYVTELSVLPQVNLIKEHLLPHYVTQDELKQSTEHNLKQISTDIAYVKQECLKEVENLRKRCLFSDNFDRFKYETDILINDLKRKETSLRQLHEHLQEQVNTLGELNSKKADSERLWELKEELNNYTTLELFGKAEKNILDRSTIAQLDEVKEEMHSKFQSIQTIINTHATKEETRHQFSDLTHQIYKDLLVYHKKDEFMDFKSHYEDAKVVIDNKFKELDNQFVENIKEHNEMRSDIKTRALQRDLYELQQESKLFAYRTEVQRLEMRLTPIIEQFKSDMAAFNQEREQHTHILMRYDEVITEKASKHMVEEIKFDISRNYSKLTDAQDIQRQVLLNKSQTEQMHQDTLTKFEDLNKAMSVEIYSAVKKAIKQMTQIVSKAQEDQENKSKGMNKDLLALIASKATKLEMENINLAKSNKVDTEQLLDALSTVHRQLKQALVLIMESIKYEITSPNESVMAKEHKQQYILQQLQVLAKWVIGFDPLDQNHTNQGEGSDFLNKIEGRQLQEYAEGLMKETSSLSHQNITSVPKSFQNMRFTKSRQSHHRTQNHSQTYQLTTMIKGSQQDINDNHHSQAIMKSALAKLGGTGPFGGMKQSPQNSPSQLSFMSHQDNLQFQTPMLDNKAQNFITVDKSHMPQSLRTINVNYRSTQRHMTKFDTAPTSPMRETLQRTNDKRFVRESPKMISAKNNDDIAASIRYDKKTIDLPPLK</sequence>
<dbReference type="Proteomes" id="UP000785679">
    <property type="component" value="Unassembled WGS sequence"/>
</dbReference>
<feature type="compositionally biased region" description="Low complexity" evidence="1">
    <location>
        <begin position="1"/>
        <end position="13"/>
    </location>
</feature>
<evidence type="ECO:0000313" key="2">
    <source>
        <dbReference type="EMBL" id="TNV74592.1"/>
    </source>
</evidence>
<evidence type="ECO:0000313" key="3">
    <source>
        <dbReference type="Proteomes" id="UP000785679"/>
    </source>
</evidence>
<organism evidence="2 3">
    <name type="scientific">Halteria grandinella</name>
    <dbReference type="NCBI Taxonomy" id="5974"/>
    <lineage>
        <taxon>Eukaryota</taxon>
        <taxon>Sar</taxon>
        <taxon>Alveolata</taxon>
        <taxon>Ciliophora</taxon>
        <taxon>Intramacronucleata</taxon>
        <taxon>Spirotrichea</taxon>
        <taxon>Stichotrichia</taxon>
        <taxon>Sporadotrichida</taxon>
        <taxon>Halteriidae</taxon>
        <taxon>Halteria</taxon>
    </lineage>
</organism>
<reference evidence="2" key="1">
    <citation type="submission" date="2019-06" db="EMBL/GenBank/DDBJ databases">
        <authorList>
            <person name="Zheng W."/>
        </authorList>
    </citation>
    <scope>NUCLEOTIDE SEQUENCE</scope>
    <source>
        <strain evidence="2">QDHG01</strain>
    </source>
</reference>
<comment type="caution">
    <text evidence="2">The sequence shown here is derived from an EMBL/GenBank/DDBJ whole genome shotgun (WGS) entry which is preliminary data.</text>
</comment>
<dbReference type="AlphaFoldDB" id="A0A8J8NGJ0"/>